<proteinExistence type="predicted"/>
<gene>
    <name evidence="1" type="ORF">KRQ00_003569</name>
</gene>
<accession>A0A9P3YUJ2</accession>
<dbReference type="RefSeq" id="WP_021427387.1">
    <property type="nucleotide sequence ID" value="NZ_BIMY01000032.1"/>
</dbReference>
<dbReference type="AlphaFoldDB" id="A0A9P3YUJ2"/>
<reference evidence="1" key="2">
    <citation type="submission" date="2021-06" db="EMBL/GenBank/DDBJ databases">
        <authorList>
            <consortium name="NCBI Pathogen Detection Project"/>
        </authorList>
    </citation>
    <scope>NUCLEOTIDE SEQUENCE</scope>
    <source>
        <strain evidence="1">Clostridioides</strain>
    </source>
</reference>
<comment type="caution">
    <text evidence="1">The sequence shown here is derived from an EMBL/GenBank/DDBJ whole genome shotgun (WGS) entry which is preliminary data.</text>
</comment>
<reference evidence="1" key="1">
    <citation type="journal article" date="2018" name="Genome Biol.">
        <title>SKESA: strategic k-mer extension for scrupulous assemblies.</title>
        <authorList>
            <person name="Souvorov A."/>
            <person name="Agarwala R."/>
            <person name="Lipman D.J."/>
        </authorList>
    </citation>
    <scope>NUCLEOTIDE SEQUENCE</scope>
    <source>
        <strain evidence="1">Clostridioides</strain>
    </source>
</reference>
<evidence type="ECO:0000313" key="2">
    <source>
        <dbReference type="Proteomes" id="UP000879542"/>
    </source>
</evidence>
<protein>
    <submittedName>
        <fullName evidence="1">Phage portal protein</fullName>
    </submittedName>
</protein>
<sequence length="425" mass="49534">MELDLDLIKDIYDDWNSNKSEYDTMYKYYKGETDAISNYKMVTKRSNNKINTNFLKKFINEEVAYSLANKITYTSRSGDEKIINDLEYYTCHWSKKHDSDLLRYALLFGLCYELYYVKDDEIQVKIIKPTDGCHYENENGEIVCFIREFTKGFEDDTYIDVYDKEYIYHFDSNFKEVESPTVNNIFDGNVPISICKRSEELGKNTIFNDIKGLQDAYETNLSDISNEISDFRNAYLTFSGCNIKEDDLPRMKELGILQVNGDGKIEWLIKDMNDTFVQNTLSSIKENMYEITSHINHNEKMQSNTSSLAVIARLISTEWICSQNNDSIADTLFNRYKLLCIWLNKKYGFDYDYKDIKAKFTPKIPRDDLVVANILSQLGDKLSTETGLSQLSFIDNPHAEIEKAKKEQEIVSEGEILLDESKDYN</sequence>
<evidence type="ECO:0000313" key="1">
    <source>
        <dbReference type="EMBL" id="HBH2621760.1"/>
    </source>
</evidence>
<name>A0A9P3YUJ2_CLODI</name>
<dbReference type="Proteomes" id="UP000879542">
    <property type="component" value="Unassembled WGS sequence"/>
</dbReference>
<dbReference type="InterPro" id="IPR021145">
    <property type="entry name" value="Portal_protein_SPP1_Gp6-like"/>
</dbReference>
<organism evidence="1 2">
    <name type="scientific">Clostridioides difficile</name>
    <name type="common">Peptoclostridium difficile</name>
    <dbReference type="NCBI Taxonomy" id="1496"/>
    <lineage>
        <taxon>Bacteria</taxon>
        <taxon>Bacillati</taxon>
        <taxon>Bacillota</taxon>
        <taxon>Clostridia</taxon>
        <taxon>Peptostreptococcales</taxon>
        <taxon>Peptostreptococcaceae</taxon>
        <taxon>Clostridioides</taxon>
    </lineage>
</organism>
<dbReference type="Pfam" id="PF05133">
    <property type="entry name" value="SPP1_portal"/>
    <property type="match status" value="1"/>
</dbReference>
<dbReference type="EMBL" id="DAEQIJ010000026">
    <property type="protein sequence ID" value="HBH2621760.1"/>
    <property type="molecule type" value="Genomic_DNA"/>
</dbReference>